<evidence type="ECO:0000313" key="1">
    <source>
        <dbReference type="EMBL" id="QHS90215.1"/>
    </source>
</evidence>
<sequence length="286" mass="34552">MDIINMIPKDDTINDTINRLQKFFEDDTIFNIFKKKLIIYKFKNNKTNTNIEQKGGNIDLDKIKDNDSKLRSIFSLYFLQNTNLAVRRDKIYYYVLNKYNFKNNYLSLGMGNINNIFDLKNIKYDYNNSLPPKKKYNKISLSINLNYNINSVKEYFVNVEKYVFNIIDNYLEKNGTIIINQQILLTHDFHINYLKKIFRCFEVAYCVFAKNFFFYTPSMFLILKRKTEKKTYLDTDFDKKIRKFSSELNEFYDKNNKLTINTLELYLNSKDTYNLFKNKLKYVLQY</sequence>
<dbReference type="EMBL" id="MN739130">
    <property type="protein sequence ID" value="QHS90215.1"/>
    <property type="molecule type" value="Genomic_DNA"/>
</dbReference>
<dbReference type="AlphaFoldDB" id="A0A6C0BD60"/>
<reference evidence="1" key="1">
    <citation type="journal article" date="2020" name="Nature">
        <title>Giant virus diversity and host interactions through global metagenomics.</title>
        <authorList>
            <person name="Schulz F."/>
            <person name="Roux S."/>
            <person name="Paez-Espino D."/>
            <person name="Jungbluth S."/>
            <person name="Walsh D.A."/>
            <person name="Denef V.J."/>
            <person name="McMahon K.D."/>
            <person name="Konstantinidis K.T."/>
            <person name="Eloe-Fadrosh E.A."/>
            <person name="Kyrpides N.C."/>
            <person name="Woyke T."/>
        </authorList>
    </citation>
    <scope>NUCLEOTIDE SEQUENCE</scope>
    <source>
        <strain evidence="1">GVMAG-M-3300010160-60</strain>
    </source>
</reference>
<name>A0A6C0BD60_9ZZZZ</name>
<proteinExistence type="predicted"/>
<protein>
    <submittedName>
        <fullName evidence="1">Uncharacterized protein</fullName>
    </submittedName>
</protein>
<accession>A0A6C0BD60</accession>
<organism evidence="1">
    <name type="scientific">viral metagenome</name>
    <dbReference type="NCBI Taxonomy" id="1070528"/>
    <lineage>
        <taxon>unclassified sequences</taxon>
        <taxon>metagenomes</taxon>
        <taxon>organismal metagenomes</taxon>
    </lineage>
</organism>